<comment type="pathway">
    <text evidence="4">Amino-acid biosynthesis; D-alanine biosynthesis; D-alanine from L-alanine: step 1/1.</text>
</comment>
<dbReference type="InterPro" id="IPR009006">
    <property type="entry name" value="Ala_racemase/Decarboxylase_C"/>
</dbReference>
<dbReference type="InterPro" id="IPR001608">
    <property type="entry name" value="Ala_racemase_N"/>
</dbReference>
<comment type="function">
    <text evidence="4">Catalyzes the interconversion of L-alanine and D-alanine. May also act on other amino acids.</text>
</comment>
<sequence>MSERAHPARAEIVVDLDAVAHNVSTLRDLVAPAALMAVVKADGYGHGMSAVARTARAAGATWLGVATPEEALALRAAGDTGRLLCWLAAPGDSYEEVLAADVDVAAYDVAQFDEVAAAAGRAGVTARVHLKIDTGLSRGGATAEQWPGLCAHARQVEASGAVRVVGVWSHLVASDEPGHPVTDLQAKAFDEAVALAEKAGLQLEVRHLANSAAAIHRADLRHDLVRCGISIYGLDPAPGVPSPVDLVPAMTVQGRLALTKSVPAGAGVSYGHAWVATEETTLGLVPVGYGEGVPRAASPGAEVWVAGRRRPVRGKVCMDQLVVDLHGDSVAAGERYVLFGPGDAGEPTAQDWAEAAGTINYEIVTQLGGRLTRRYVGKDQS</sequence>
<comment type="similarity">
    <text evidence="4">Belongs to the alanine racemase family.</text>
</comment>
<dbReference type="Gene3D" id="3.20.20.10">
    <property type="entry name" value="Alanine racemase"/>
    <property type="match status" value="1"/>
</dbReference>
<dbReference type="EC" id="5.1.1.1" evidence="4"/>
<dbReference type="SUPFAM" id="SSF50621">
    <property type="entry name" value="Alanine racemase C-terminal domain-like"/>
    <property type="match status" value="1"/>
</dbReference>
<protein>
    <recommendedName>
        <fullName evidence="4">Alanine racemase</fullName>
        <ecNumber evidence="4">5.1.1.1</ecNumber>
    </recommendedName>
</protein>
<dbReference type="Gene3D" id="2.40.37.10">
    <property type="entry name" value="Lyase, Ornithine Decarboxylase, Chain A, domain 1"/>
    <property type="match status" value="1"/>
</dbReference>
<evidence type="ECO:0000256" key="1">
    <source>
        <dbReference type="ARBA" id="ARBA00001933"/>
    </source>
</evidence>
<comment type="caution">
    <text evidence="6">The sequence shown here is derived from an EMBL/GenBank/DDBJ whole genome shotgun (WGS) entry which is preliminary data.</text>
</comment>
<dbReference type="InterPro" id="IPR011079">
    <property type="entry name" value="Ala_racemase_C"/>
</dbReference>
<evidence type="ECO:0000256" key="3">
    <source>
        <dbReference type="ARBA" id="ARBA00023235"/>
    </source>
</evidence>
<organism evidence="6 7">
    <name type="scientific">Nocardioides malaquae</name>
    <dbReference type="NCBI Taxonomy" id="2773426"/>
    <lineage>
        <taxon>Bacteria</taxon>
        <taxon>Bacillati</taxon>
        <taxon>Actinomycetota</taxon>
        <taxon>Actinomycetes</taxon>
        <taxon>Propionibacteriales</taxon>
        <taxon>Nocardioidaceae</taxon>
        <taxon>Nocardioides</taxon>
    </lineage>
</organism>
<dbReference type="SUPFAM" id="SSF51419">
    <property type="entry name" value="PLP-binding barrel"/>
    <property type="match status" value="1"/>
</dbReference>
<evidence type="ECO:0000313" key="7">
    <source>
        <dbReference type="Proteomes" id="UP000756387"/>
    </source>
</evidence>
<dbReference type="Pfam" id="PF00842">
    <property type="entry name" value="Ala_racemase_C"/>
    <property type="match status" value="1"/>
</dbReference>
<accession>A0ABR9RTP8</accession>
<comment type="catalytic activity">
    <reaction evidence="4">
        <text>L-alanine = D-alanine</text>
        <dbReference type="Rhea" id="RHEA:20249"/>
        <dbReference type="ChEBI" id="CHEBI:57416"/>
        <dbReference type="ChEBI" id="CHEBI:57972"/>
        <dbReference type="EC" id="5.1.1.1"/>
    </reaction>
</comment>
<dbReference type="PRINTS" id="PR00992">
    <property type="entry name" value="ALARACEMASE"/>
</dbReference>
<keyword evidence="3 4" id="KW-0413">Isomerase</keyword>
<proteinExistence type="inferred from homology"/>
<dbReference type="GO" id="GO:0008784">
    <property type="term" value="F:alanine racemase activity"/>
    <property type="evidence" value="ECO:0007669"/>
    <property type="project" value="UniProtKB-EC"/>
</dbReference>
<dbReference type="PANTHER" id="PTHR30511">
    <property type="entry name" value="ALANINE RACEMASE"/>
    <property type="match status" value="1"/>
</dbReference>
<dbReference type="Pfam" id="PF01168">
    <property type="entry name" value="Ala_racemase_N"/>
    <property type="match status" value="1"/>
</dbReference>
<dbReference type="SMART" id="SM01005">
    <property type="entry name" value="Ala_racemase_C"/>
    <property type="match status" value="1"/>
</dbReference>
<feature type="active site" description="Proton acceptor; specific for D-alanine" evidence="4">
    <location>
        <position position="40"/>
    </location>
</feature>
<evidence type="ECO:0000256" key="4">
    <source>
        <dbReference type="HAMAP-Rule" id="MF_01201"/>
    </source>
</evidence>
<dbReference type="InterPro" id="IPR020622">
    <property type="entry name" value="Ala_racemase_pyridoxalP-BS"/>
</dbReference>
<dbReference type="InterPro" id="IPR029066">
    <property type="entry name" value="PLP-binding_barrel"/>
</dbReference>
<keyword evidence="7" id="KW-1185">Reference proteome</keyword>
<comment type="cofactor">
    <cofactor evidence="1 4">
        <name>pyridoxal 5'-phosphate</name>
        <dbReference type="ChEBI" id="CHEBI:597326"/>
    </cofactor>
</comment>
<dbReference type="EMBL" id="JADCSA010000008">
    <property type="protein sequence ID" value="MBE7324927.1"/>
    <property type="molecule type" value="Genomic_DNA"/>
</dbReference>
<feature type="active site" description="Proton acceptor; specific for L-alanine" evidence="4">
    <location>
        <position position="270"/>
    </location>
</feature>
<reference evidence="6 7" key="1">
    <citation type="submission" date="2020-10" db="EMBL/GenBank/DDBJ databases">
        <title>Nocardioides sp. isolated from sludge.</title>
        <authorList>
            <person name="Zhang X."/>
        </authorList>
    </citation>
    <scope>NUCLEOTIDE SEQUENCE [LARGE SCALE GENOMIC DNA]</scope>
    <source>
        <strain evidence="6 7">Y6</strain>
    </source>
</reference>
<dbReference type="CDD" id="cd00430">
    <property type="entry name" value="PLPDE_III_AR"/>
    <property type="match status" value="1"/>
</dbReference>
<dbReference type="RefSeq" id="WP_193638263.1">
    <property type="nucleotide sequence ID" value="NZ_JADCSA010000008.1"/>
</dbReference>
<evidence type="ECO:0000256" key="2">
    <source>
        <dbReference type="ARBA" id="ARBA00022898"/>
    </source>
</evidence>
<feature type="domain" description="Alanine racemase C-terminal" evidence="5">
    <location>
        <begin position="249"/>
        <end position="376"/>
    </location>
</feature>
<dbReference type="HAMAP" id="MF_01201">
    <property type="entry name" value="Ala_racemase"/>
    <property type="match status" value="1"/>
</dbReference>
<evidence type="ECO:0000259" key="5">
    <source>
        <dbReference type="SMART" id="SM01005"/>
    </source>
</evidence>
<keyword evidence="2 4" id="KW-0663">Pyridoxal phosphate</keyword>
<feature type="modified residue" description="N6-(pyridoxal phosphate)lysine" evidence="4">
    <location>
        <position position="40"/>
    </location>
</feature>
<feature type="binding site" evidence="4">
    <location>
        <position position="138"/>
    </location>
    <ligand>
        <name>substrate</name>
    </ligand>
</feature>
<dbReference type="PROSITE" id="PS00395">
    <property type="entry name" value="ALANINE_RACEMASE"/>
    <property type="match status" value="1"/>
</dbReference>
<feature type="binding site" evidence="4">
    <location>
        <position position="318"/>
    </location>
    <ligand>
        <name>substrate</name>
    </ligand>
</feature>
<evidence type="ECO:0000313" key="6">
    <source>
        <dbReference type="EMBL" id="MBE7324927.1"/>
    </source>
</evidence>
<dbReference type="InterPro" id="IPR000821">
    <property type="entry name" value="Ala_racemase"/>
</dbReference>
<dbReference type="Proteomes" id="UP000756387">
    <property type="component" value="Unassembled WGS sequence"/>
</dbReference>
<gene>
    <name evidence="6" type="ORF">IEQ44_09685</name>
</gene>
<name>A0ABR9RTP8_9ACTN</name>
<dbReference type="NCBIfam" id="TIGR00492">
    <property type="entry name" value="alr"/>
    <property type="match status" value="1"/>
</dbReference>
<dbReference type="PANTHER" id="PTHR30511:SF0">
    <property type="entry name" value="ALANINE RACEMASE, CATABOLIC-RELATED"/>
    <property type="match status" value="1"/>
</dbReference>